<name>A0A5P8W2I6_9NOSO</name>
<reference evidence="1 2" key="1">
    <citation type="submission" date="2019-10" db="EMBL/GenBank/DDBJ databases">
        <title>Genomic and transcriptomic insights into the perfect genentic adaptation of a filamentous nitrogen-fixing cyanobacterium to rice fields.</title>
        <authorList>
            <person name="Chen Z."/>
        </authorList>
    </citation>
    <scope>NUCLEOTIDE SEQUENCE [LARGE SCALE GENOMIC DNA]</scope>
    <source>
        <strain evidence="1">CCNUC1</strain>
    </source>
</reference>
<dbReference type="AlphaFoldDB" id="A0A5P8W2I6"/>
<organism evidence="1 2">
    <name type="scientific">Nostoc sphaeroides CCNUC1</name>
    <dbReference type="NCBI Taxonomy" id="2653204"/>
    <lineage>
        <taxon>Bacteria</taxon>
        <taxon>Bacillati</taxon>
        <taxon>Cyanobacteriota</taxon>
        <taxon>Cyanophyceae</taxon>
        <taxon>Nostocales</taxon>
        <taxon>Nostocaceae</taxon>
        <taxon>Nostoc</taxon>
    </lineage>
</organism>
<keyword evidence="2" id="KW-1185">Reference proteome</keyword>
<proteinExistence type="predicted"/>
<dbReference type="EMBL" id="CP045226">
    <property type="protein sequence ID" value="QFS46938.1"/>
    <property type="molecule type" value="Genomic_DNA"/>
</dbReference>
<gene>
    <name evidence="1" type="ORF">GXM_04419</name>
</gene>
<sequence>MVILLISLIFPLDLEFELLVLKQAPIHSVVDNPHTTNAR</sequence>
<dbReference type="KEGG" id="nsh:GXM_04419"/>
<evidence type="ECO:0000313" key="2">
    <source>
        <dbReference type="Proteomes" id="UP000326678"/>
    </source>
</evidence>
<dbReference type="Proteomes" id="UP000326678">
    <property type="component" value="Chromosome Gxm1"/>
</dbReference>
<protein>
    <submittedName>
        <fullName evidence="1">Uncharacterized protein</fullName>
    </submittedName>
</protein>
<evidence type="ECO:0000313" key="1">
    <source>
        <dbReference type="EMBL" id="QFS46938.1"/>
    </source>
</evidence>
<accession>A0A5P8W2I6</accession>